<reference evidence="1 2" key="1">
    <citation type="submission" date="2018-05" db="EMBL/GenBank/DDBJ databases">
        <title>Complete Genome Sequence of Methylobacterium sp. 17Sr1-43.</title>
        <authorList>
            <person name="Srinivasan S."/>
        </authorList>
    </citation>
    <scope>NUCLEOTIDE SEQUENCE [LARGE SCALE GENOMIC DNA]</scope>
    <source>
        <strain evidence="1 2">17Sr1-43</strain>
    </source>
</reference>
<proteinExistence type="predicted"/>
<dbReference type="KEGG" id="meti:DK427_13335"/>
<dbReference type="AlphaFoldDB" id="A0A2U8VS95"/>
<evidence type="ECO:0000313" key="1">
    <source>
        <dbReference type="EMBL" id="AWN36593.1"/>
    </source>
</evidence>
<protein>
    <submittedName>
        <fullName evidence="1">Uncharacterized protein</fullName>
    </submittedName>
</protein>
<dbReference type="Proteomes" id="UP000246058">
    <property type="component" value="Chromosome"/>
</dbReference>
<dbReference type="RefSeq" id="WP_091891827.1">
    <property type="nucleotide sequence ID" value="NZ_CP029551.1"/>
</dbReference>
<organism evidence="1 2">
    <name type="scientific">Methylobacterium radiodurans</name>
    <dbReference type="NCBI Taxonomy" id="2202828"/>
    <lineage>
        <taxon>Bacteria</taxon>
        <taxon>Pseudomonadati</taxon>
        <taxon>Pseudomonadota</taxon>
        <taxon>Alphaproteobacteria</taxon>
        <taxon>Hyphomicrobiales</taxon>
        <taxon>Methylobacteriaceae</taxon>
        <taxon>Methylobacterium</taxon>
    </lineage>
</organism>
<dbReference type="OrthoDB" id="9843222at2"/>
<sequence>MSENRDADGFRRFMVEHLARCVGLSVEEFETPSVPAVPEMESSAARMIRATGCGLPRERKAPAGELPAVASFWS</sequence>
<evidence type="ECO:0000313" key="2">
    <source>
        <dbReference type="Proteomes" id="UP000246058"/>
    </source>
</evidence>
<gene>
    <name evidence="1" type="ORF">DK427_13335</name>
</gene>
<accession>A0A2U8VS95</accession>
<name>A0A2U8VS95_9HYPH</name>
<keyword evidence="2" id="KW-1185">Reference proteome</keyword>
<dbReference type="EMBL" id="CP029551">
    <property type="protein sequence ID" value="AWN36593.1"/>
    <property type="molecule type" value="Genomic_DNA"/>
</dbReference>